<dbReference type="InterPro" id="IPR032710">
    <property type="entry name" value="NTF2-like_dom_sf"/>
</dbReference>
<dbReference type="SUPFAM" id="SSF54427">
    <property type="entry name" value="NTF2-like"/>
    <property type="match status" value="1"/>
</dbReference>
<dbReference type="AlphaFoldDB" id="A0A6P2CSA5"/>
<dbReference type="RefSeq" id="WP_162666260.1">
    <property type="nucleotide sequence ID" value="NZ_LR593886.1"/>
</dbReference>
<evidence type="ECO:0000256" key="1">
    <source>
        <dbReference type="SAM" id="SignalP"/>
    </source>
</evidence>
<dbReference type="Proteomes" id="UP000464178">
    <property type="component" value="Chromosome"/>
</dbReference>
<dbReference type="NCBIfam" id="TIGR02246">
    <property type="entry name" value="SgcJ/EcaC family oxidoreductase"/>
    <property type="match status" value="1"/>
</dbReference>
<dbReference type="Pfam" id="PF14534">
    <property type="entry name" value="DUF4440"/>
    <property type="match status" value="1"/>
</dbReference>
<dbReference type="InterPro" id="IPR027843">
    <property type="entry name" value="DUF4440"/>
</dbReference>
<keyword evidence="4" id="KW-1185">Reference proteome</keyword>
<dbReference type="Gene3D" id="3.10.450.50">
    <property type="match status" value="1"/>
</dbReference>
<accession>A0A6P2CSA5</accession>
<feature type="chain" id="PRO_5027047675" description="DUF4440 domain-containing protein" evidence="1">
    <location>
        <begin position="26"/>
        <end position="315"/>
    </location>
</feature>
<feature type="signal peptide" evidence="1">
    <location>
        <begin position="1"/>
        <end position="25"/>
    </location>
</feature>
<reference evidence="3 4" key="1">
    <citation type="submission" date="2019-05" db="EMBL/GenBank/DDBJ databases">
        <authorList>
            <consortium name="Science for Life Laboratories"/>
        </authorList>
    </citation>
    <scope>NUCLEOTIDE SEQUENCE [LARGE SCALE GENOMIC DNA]</scope>
    <source>
        <strain evidence="3">Soil9</strain>
    </source>
</reference>
<organism evidence="3 4">
    <name type="scientific">Gemmata massiliana</name>
    <dbReference type="NCBI Taxonomy" id="1210884"/>
    <lineage>
        <taxon>Bacteria</taxon>
        <taxon>Pseudomonadati</taxon>
        <taxon>Planctomycetota</taxon>
        <taxon>Planctomycetia</taxon>
        <taxon>Gemmatales</taxon>
        <taxon>Gemmataceae</taxon>
        <taxon>Gemmata</taxon>
    </lineage>
</organism>
<gene>
    <name evidence="3" type="ORF">SOIL9_64780</name>
</gene>
<dbReference type="InterPro" id="IPR011944">
    <property type="entry name" value="Steroid_delta5-4_isomerase"/>
</dbReference>
<keyword evidence="1" id="KW-0732">Signal</keyword>
<sequence>MKRHRMILGLVAAAGAAVLVSGGRAPSLTNIPAAQPEKAAAQPAKADGAEAGIKKITAEYAKAFNAADAKAASALWTDEGEYVGADDETVTGRAAIEKSLAEFFKEHPKATADVQVESIRLIGRGTASAEGVVRLKLPGTESAVESRYTALHVLEDGVWRAASVREWVPDPATEVTPQHLEWLVGEWTAKGEGGELKLTYAWDENKVFITGKYAITKDGKTVSSGTQVIGRNPAGGLRSWMFDSSGTTSDAVWVRDGKRWINEATGVIPDGTEISSVNVLIPLGPDSFTWQTTDREADDVPLPALPPVKVTRVKK</sequence>
<feature type="domain" description="DUF4440" evidence="2">
    <location>
        <begin position="53"/>
        <end position="160"/>
    </location>
</feature>
<dbReference type="EMBL" id="LR593886">
    <property type="protein sequence ID" value="VTR91236.1"/>
    <property type="molecule type" value="Genomic_DNA"/>
</dbReference>
<evidence type="ECO:0000313" key="3">
    <source>
        <dbReference type="EMBL" id="VTR91236.1"/>
    </source>
</evidence>
<proteinExistence type="predicted"/>
<name>A0A6P2CSA5_9BACT</name>
<dbReference type="KEGG" id="gms:SOIL9_64780"/>
<evidence type="ECO:0000259" key="2">
    <source>
        <dbReference type="Pfam" id="PF14534"/>
    </source>
</evidence>
<evidence type="ECO:0000313" key="4">
    <source>
        <dbReference type="Proteomes" id="UP000464178"/>
    </source>
</evidence>
<protein>
    <recommendedName>
        <fullName evidence="2">DUF4440 domain-containing protein</fullName>
    </recommendedName>
</protein>